<keyword evidence="2" id="KW-1185">Reference proteome</keyword>
<dbReference type="Gene3D" id="3.40.50.2000">
    <property type="entry name" value="Glycogen Phosphorylase B"/>
    <property type="match status" value="1"/>
</dbReference>
<dbReference type="EMBL" id="JAMZDY010000001">
    <property type="protein sequence ID" value="MCP2369468.1"/>
    <property type="molecule type" value="Genomic_DNA"/>
</dbReference>
<dbReference type="Proteomes" id="UP001139722">
    <property type="component" value="Unassembled WGS sequence"/>
</dbReference>
<gene>
    <name evidence="1" type="ORF">BJ978_000144</name>
</gene>
<protein>
    <submittedName>
        <fullName evidence="1">Glycosyltransferase involved in cell wall biosynthesis</fullName>
    </submittedName>
</protein>
<dbReference type="SUPFAM" id="SSF53756">
    <property type="entry name" value="UDP-Glycosyltransferase/glycogen phosphorylase"/>
    <property type="match status" value="1"/>
</dbReference>
<comment type="caution">
    <text evidence="1">The sequence shown here is derived from an EMBL/GenBank/DDBJ whole genome shotgun (WGS) entry which is preliminary data.</text>
</comment>
<proteinExistence type="predicted"/>
<reference evidence="1" key="1">
    <citation type="submission" date="2022-06" db="EMBL/GenBank/DDBJ databases">
        <title>Sequencing the genomes of 1000 actinobacteria strains.</title>
        <authorList>
            <person name="Klenk H.-P."/>
        </authorList>
    </citation>
    <scope>NUCLEOTIDE SEQUENCE</scope>
    <source>
        <strain evidence="1">DSM 22016</strain>
    </source>
</reference>
<dbReference type="OrthoDB" id="9771846at2"/>
<sequence length="240" mass="27165">MEPHETGSKLSRWLTHQFDEMTTAWITMDPVETNLYDRPVYVVPHGDYEPIYGSGPAVTVDEGLVICFGHIRRYKGLERLVSVVRTARSEYPLRLTIAGPPDDPELTRSLRKLSRIESWFDLDARRLSDEDLARSICSAELVVLPYEHLYNSGAAMLALTLSRPILLPATSMSRRLRAEVGSNWVHLYNQSLQSEDILSALRSIRDSLSDSVPDLQLRSWTLLGEQFATIYRDCLASGVN</sequence>
<accession>A0A9X2GYM7</accession>
<organism evidence="1 2">
    <name type="scientific">Agromyces terreus</name>
    <dbReference type="NCBI Taxonomy" id="424795"/>
    <lineage>
        <taxon>Bacteria</taxon>
        <taxon>Bacillati</taxon>
        <taxon>Actinomycetota</taxon>
        <taxon>Actinomycetes</taxon>
        <taxon>Micrococcales</taxon>
        <taxon>Microbacteriaceae</taxon>
        <taxon>Agromyces</taxon>
    </lineage>
</organism>
<dbReference type="AlphaFoldDB" id="A0A9X2GYM7"/>
<evidence type="ECO:0000313" key="2">
    <source>
        <dbReference type="Proteomes" id="UP001139722"/>
    </source>
</evidence>
<evidence type="ECO:0000313" key="1">
    <source>
        <dbReference type="EMBL" id="MCP2369468.1"/>
    </source>
</evidence>
<name>A0A9X2GYM7_9MICO</name>
<dbReference type="RefSeq" id="WP_156997216.1">
    <property type="nucleotide sequence ID" value="NZ_BAAANU010000010.1"/>
</dbReference>